<dbReference type="PANTHER" id="PTHR11476:SF7">
    <property type="entry name" value="HISTIDINE--TRNA LIGASE"/>
    <property type="match status" value="1"/>
</dbReference>
<keyword evidence="3" id="KW-1185">Reference proteome</keyword>
<name>A0A392RBU5_9FABA</name>
<reference evidence="2 3" key="1">
    <citation type="journal article" date="2018" name="Front. Plant Sci.">
        <title>Red Clover (Trifolium pratense) and Zigzag Clover (T. medium) - A Picture of Genomic Similarities and Differences.</title>
        <authorList>
            <person name="Dluhosova J."/>
            <person name="Istvanek J."/>
            <person name="Nedelnik J."/>
            <person name="Repkova J."/>
        </authorList>
    </citation>
    <scope>NUCLEOTIDE SEQUENCE [LARGE SCALE GENOMIC DNA]</scope>
    <source>
        <strain evidence="3">cv. 10/8</strain>
        <tissue evidence="2">Leaf</tissue>
    </source>
</reference>
<dbReference type="GO" id="GO:0032543">
    <property type="term" value="P:mitochondrial translation"/>
    <property type="evidence" value="ECO:0007669"/>
    <property type="project" value="TreeGrafter"/>
</dbReference>
<dbReference type="SUPFAM" id="SSF55681">
    <property type="entry name" value="Class II aaRS and biotin synthetases"/>
    <property type="match status" value="1"/>
</dbReference>
<dbReference type="PANTHER" id="PTHR11476">
    <property type="entry name" value="HISTIDYL-TRNA SYNTHETASE"/>
    <property type="match status" value="1"/>
</dbReference>
<accession>A0A392RBU5</accession>
<organism evidence="2 3">
    <name type="scientific">Trifolium medium</name>
    <dbReference type="NCBI Taxonomy" id="97028"/>
    <lineage>
        <taxon>Eukaryota</taxon>
        <taxon>Viridiplantae</taxon>
        <taxon>Streptophyta</taxon>
        <taxon>Embryophyta</taxon>
        <taxon>Tracheophyta</taxon>
        <taxon>Spermatophyta</taxon>
        <taxon>Magnoliopsida</taxon>
        <taxon>eudicotyledons</taxon>
        <taxon>Gunneridae</taxon>
        <taxon>Pentapetalae</taxon>
        <taxon>rosids</taxon>
        <taxon>fabids</taxon>
        <taxon>Fabales</taxon>
        <taxon>Fabaceae</taxon>
        <taxon>Papilionoideae</taxon>
        <taxon>50 kb inversion clade</taxon>
        <taxon>NPAAA clade</taxon>
        <taxon>Hologalegina</taxon>
        <taxon>IRL clade</taxon>
        <taxon>Trifolieae</taxon>
        <taxon>Trifolium</taxon>
    </lineage>
</organism>
<evidence type="ECO:0000259" key="1">
    <source>
        <dbReference type="Pfam" id="PF13393"/>
    </source>
</evidence>
<dbReference type="Gene3D" id="3.30.930.10">
    <property type="entry name" value="Bira Bifunctional Protein, Domain 2"/>
    <property type="match status" value="1"/>
</dbReference>
<dbReference type="AlphaFoldDB" id="A0A392RBU5"/>
<sequence>MDFIVYTQVGSIAAGGRYDNLIGMFGSKQVPAVGVSLGIERVFVIKEQQLKDQNQSALLERGGLLYLQMLIRS</sequence>
<dbReference type="GO" id="GO:0005829">
    <property type="term" value="C:cytosol"/>
    <property type="evidence" value="ECO:0007669"/>
    <property type="project" value="TreeGrafter"/>
</dbReference>
<feature type="non-terminal residue" evidence="2">
    <location>
        <position position="73"/>
    </location>
</feature>
<dbReference type="GO" id="GO:0003723">
    <property type="term" value="F:RNA binding"/>
    <property type="evidence" value="ECO:0007669"/>
    <property type="project" value="TreeGrafter"/>
</dbReference>
<proteinExistence type="predicted"/>
<dbReference type="GO" id="GO:0005739">
    <property type="term" value="C:mitochondrion"/>
    <property type="evidence" value="ECO:0007669"/>
    <property type="project" value="TreeGrafter"/>
</dbReference>
<keyword evidence="2" id="KW-0436">Ligase</keyword>
<dbReference type="InterPro" id="IPR045864">
    <property type="entry name" value="aa-tRNA-synth_II/BPL/LPL"/>
</dbReference>
<feature type="domain" description="Class II Histidinyl-tRNA synthetase (HisRS)-like catalytic core" evidence="1">
    <location>
        <begin position="5"/>
        <end position="42"/>
    </location>
</feature>
<comment type="caution">
    <text evidence="2">The sequence shown here is derived from an EMBL/GenBank/DDBJ whole genome shotgun (WGS) entry which is preliminary data.</text>
</comment>
<protein>
    <submittedName>
        <fullName evidence="2">Histidine--tRNA ligase-like</fullName>
    </submittedName>
</protein>
<dbReference type="GO" id="GO:0006427">
    <property type="term" value="P:histidyl-tRNA aminoacylation"/>
    <property type="evidence" value="ECO:0007669"/>
    <property type="project" value="TreeGrafter"/>
</dbReference>
<evidence type="ECO:0000313" key="3">
    <source>
        <dbReference type="Proteomes" id="UP000265520"/>
    </source>
</evidence>
<dbReference type="Proteomes" id="UP000265520">
    <property type="component" value="Unassembled WGS sequence"/>
</dbReference>
<dbReference type="EMBL" id="LXQA010203401">
    <property type="protein sequence ID" value="MCI33316.1"/>
    <property type="molecule type" value="Genomic_DNA"/>
</dbReference>
<dbReference type="GO" id="GO:0004821">
    <property type="term" value="F:histidine-tRNA ligase activity"/>
    <property type="evidence" value="ECO:0007669"/>
    <property type="project" value="TreeGrafter"/>
</dbReference>
<evidence type="ECO:0000313" key="2">
    <source>
        <dbReference type="EMBL" id="MCI33316.1"/>
    </source>
</evidence>
<dbReference type="InterPro" id="IPR041715">
    <property type="entry name" value="HisRS-like_core"/>
</dbReference>
<dbReference type="Pfam" id="PF13393">
    <property type="entry name" value="tRNA-synt_His"/>
    <property type="match status" value="1"/>
</dbReference>